<evidence type="ECO:0000313" key="1">
    <source>
        <dbReference type="EMBL" id="MFD2534676.1"/>
    </source>
</evidence>
<dbReference type="SUPFAM" id="SSF56935">
    <property type="entry name" value="Porins"/>
    <property type="match status" value="1"/>
</dbReference>
<keyword evidence="2" id="KW-1185">Reference proteome</keyword>
<dbReference type="EMBL" id="JBHULK010000002">
    <property type="protein sequence ID" value="MFD2534676.1"/>
    <property type="molecule type" value="Genomic_DNA"/>
</dbReference>
<comment type="caution">
    <text evidence="1">The sequence shown here is derived from an EMBL/GenBank/DDBJ whole genome shotgun (WGS) entry which is preliminary data.</text>
</comment>
<proteinExistence type="predicted"/>
<sequence length="883" mass="103382">MTKKLIIFVLFSLLLNYYCFAQLVISGTITNSNSEKIENANILAIPQNPKGKMVFSTSNKKGNYKITLPSNSHYKLIFSHISFINYTREVKTGKENTTLDIILQDNLNQLEEITLNNKAPVEIKKDTITYNVDAFINGKERKLREVLKKLPGLEVNKNGAVTIYGKKITRLLVENKTFFNGDTKLGVNNIPADVVNEVEVIDDYHETEFLKGLETSEDIAMNIKLKEDKKKFVFGDVDIGLGIENQYKIHPKIFKYSPRLSLNFISDLNNSYKKSFTLSDYVDFEGGLNQKNKSEIFSSNILNILRNNNFISNTHSFFGINAHYNPNDKLEIRSFILGLNDKNDYLRTNKLNYFIDNIFEERSLKENSTIGMLLAKQFLNYSINDGTIFRAEISTESNNVNTFQNNSSSFLVENSNFTKTKRSNLIRIKSKVSFDKKFNKNHVSAFKSSFKIDNMDDHSLYNSKINIFSDTIPIVEDTSYRINQDQNSNLNFLTTFMKHYWVINRKNHLYLNVRNNYSWNRFKSEDYQILTSNGKVPFQGFNNNLYSQYNYFSPQIEYKRIISDFVFELKLNYENHHLKNTQSINPTLTNANRLFPEFKLTWDINEKKEVVFNYTNDYYFPNFSRYAEGNLINGFNTVFIGNQNLRLEQNEAISLFYSSIKTYGLSFYSSIRYNKRSNIITNSFLFSEIYSIVSPTQLDVANQSFSSRFKLTYNKPFWNIKYGIRYNHTSLNNVINNSRVSPKLNTFSNDLEFKTKYESYPNIELNANYTFNFNENNNIENRQQSFSIDTNVNYNYKDWKFDINYGFTLFKNKANFNTNSFFDLLNTTIFYNKEDSPWSFEVDGYNLTNNNSRLFSYFSSTNIDEKQIFVFPRTILFSIIYKL</sequence>
<dbReference type="SUPFAM" id="SSF49464">
    <property type="entry name" value="Carboxypeptidase regulatory domain-like"/>
    <property type="match status" value="1"/>
</dbReference>
<protein>
    <submittedName>
        <fullName evidence="1">Carboxypeptidase-like regulatory domain-containing protein</fullName>
    </submittedName>
</protein>
<name>A0ABW5JSB8_9FLAO</name>
<dbReference type="Proteomes" id="UP001597441">
    <property type="component" value="Unassembled WGS sequence"/>
</dbReference>
<dbReference type="Pfam" id="PF13715">
    <property type="entry name" value="CarbopepD_reg_2"/>
    <property type="match status" value="1"/>
</dbReference>
<organism evidence="1 2">
    <name type="scientific">Gelatiniphilus marinus</name>
    <dbReference type="NCBI Taxonomy" id="1759464"/>
    <lineage>
        <taxon>Bacteria</taxon>
        <taxon>Pseudomonadati</taxon>
        <taxon>Bacteroidota</taxon>
        <taxon>Flavobacteriia</taxon>
        <taxon>Flavobacteriales</taxon>
        <taxon>Flavobacteriaceae</taxon>
        <taxon>Gelatiniphilus</taxon>
    </lineage>
</organism>
<dbReference type="Gene3D" id="2.60.40.1120">
    <property type="entry name" value="Carboxypeptidase-like, regulatory domain"/>
    <property type="match status" value="1"/>
</dbReference>
<gene>
    <name evidence="1" type="ORF">ACFSQS_06115</name>
</gene>
<reference evidence="2" key="1">
    <citation type="journal article" date="2019" name="Int. J. Syst. Evol. Microbiol.">
        <title>The Global Catalogue of Microorganisms (GCM) 10K type strain sequencing project: providing services to taxonomists for standard genome sequencing and annotation.</title>
        <authorList>
            <consortium name="The Broad Institute Genomics Platform"/>
            <consortium name="The Broad Institute Genome Sequencing Center for Infectious Disease"/>
            <person name="Wu L."/>
            <person name="Ma J."/>
        </authorList>
    </citation>
    <scope>NUCLEOTIDE SEQUENCE [LARGE SCALE GENOMIC DNA]</scope>
    <source>
        <strain evidence="2">KCTC 42903</strain>
    </source>
</reference>
<accession>A0ABW5JSB8</accession>
<dbReference type="InterPro" id="IPR008969">
    <property type="entry name" value="CarboxyPept-like_regulatory"/>
</dbReference>
<evidence type="ECO:0000313" key="2">
    <source>
        <dbReference type="Proteomes" id="UP001597441"/>
    </source>
</evidence>
<dbReference type="RefSeq" id="WP_388015704.1">
    <property type="nucleotide sequence ID" value="NZ_JBHUDT010000002.1"/>
</dbReference>